<organism evidence="1 2">
    <name type="scientific">Chitinophaga agrisoli</name>
    <dbReference type="NCBI Taxonomy" id="2607653"/>
    <lineage>
        <taxon>Bacteria</taxon>
        <taxon>Pseudomonadati</taxon>
        <taxon>Bacteroidota</taxon>
        <taxon>Chitinophagia</taxon>
        <taxon>Chitinophagales</taxon>
        <taxon>Chitinophagaceae</taxon>
        <taxon>Chitinophaga</taxon>
    </lineage>
</organism>
<sequence length="136" mass="15612">MTTTILTSTAWKTQESRWIRNNIYGYYLRGGSGNMESLDIQTLTFRADGTGTHYNADGYTVQFNWEWLNNQKTSLKYTDHYPAPTGDHGVVWEHIVYKNGAIKFGEYVSQSTTQKVAGYSIWIPVSFNQNVNLRLD</sequence>
<protein>
    <submittedName>
        <fullName evidence="1">Uncharacterized protein</fullName>
    </submittedName>
</protein>
<evidence type="ECO:0000313" key="1">
    <source>
        <dbReference type="EMBL" id="KAA2240321.1"/>
    </source>
</evidence>
<reference evidence="1 2" key="2">
    <citation type="submission" date="2019-09" db="EMBL/GenBank/DDBJ databases">
        <authorList>
            <person name="Jin C."/>
        </authorList>
    </citation>
    <scope>NUCLEOTIDE SEQUENCE [LARGE SCALE GENOMIC DNA]</scope>
    <source>
        <strain evidence="1 2">BN140078</strain>
    </source>
</reference>
<dbReference type="EMBL" id="VUOC01000004">
    <property type="protein sequence ID" value="KAA2240321.1"/>
    <property type="molecule type" value="Genomic_DNA"/>
</dbReference>
<dbReference type="Proteomes" id="UP000324611">
    <property type="component" value="Unassembled WGS sequence"/>
</dbReference>
<dbReference type="RefSeq" id="WP_149841499.1">
    <property type="nucleotide sequence ID" value="NZ_VUOC01000004.1"/>
</dbReference>
<comment type="caution">
    <text evidence="1">The sequence shown here is derived from an EMBL/GenBank/DDBJ whole genome shotgun (WGS) entry which is preliminary data.</text>
</comment>
<dbReference type="AlphaFoldDB" id="A0A5B2VMM8"/>
<keyword evidence="2" id="KW-1185">Reference proteome</keyword>
<name>A0A5B2VMM8_9BACT</name>
<gene>
    <name evidence="1" type="ORF">F0L74_29615</name>
</gene>
<reference evidence="1 2" key="1">
    <citation type="submission" date="2019-09" db="EMBL/GenBank/DDBJ databases">
        <title>Chitinophaga ginsengihumi sp. nov., isolated from soil of ginseng rhizosphere.</title>
        <authorList>
            <person name="Lee J."/>
        </authorList>
    </citation>
    <scope>NUCLEOTIDE SEQUENCE [LARGE SCALE GENOMIC DNA]</scope>
    <source>
        <strain evidence="1 2">BN140078</strain>
    </source>
</reference>
<proteinExistence type="predicted"/>
<accession>A0A5B2VMM8</accession>
<evidence type="ECO:0000313" key="2">
    <source>
        <dbReference type="Proteomes" id="UP000324611"/>
    </source>
</evidence>